<organism evidence="1 2">
    <name type="scientific">Diatraea saccharalis</name>
    <name type="common">sugarcane borer</name>
    <dbReference type="NCBI Taxonomy" id="40085"/>
    <lineage>
        <taxon>Eukaryota</taxon>
        <taxon>Metazoa</taxon>
        <taxon>Ecdysozoa</taxon>
        <taxon>Arthropoda</taxon>
        <taxon>Hexapoda</taxon>
        <taxon>Insecta</taxon>
        <taxon>Pterygota</taxon>
        <taxon>Neoptera</taxon>
        <taxon>Endopterygota</taxon>
        <taxon>Lepidoptera</taxon>
        <taxon>Glossata</taxon>
        <taxon>Ditrysia</taxon>
        <taxon>Pyraloidea</taxon>
        <taxon>Crambidae</taxon>
        <taxon>Crambinae</taxon>
        <taxon>Diatraea</taxon>
    </lineage>
</organism>
<dbReference type="Proteomes" id="UP001153714">
    <property type="component" value="Chromosome 22"/>
</dbReference>
<protein>
    <submittedName>
        <fullName evidence="1">Uncharacterized protein</fullName>
    </submittedName>
</protein>
<reference evidence="1" key="1">
    <citation type="submission" date="2021-12" db="EMBL/GenBank/DDBJ databases">
        <authorList>
            <person name="King R."/>
        </authorList>
    </citation>
    <scope>NUCLEOTIDE SEQUENCE</scope>
</reference>
<dbReference type="AlphaFoldDB" id="A0A9N9WGZ4"/>
<accession>A0A9N9WGZ4</accession>
<gene>
    <name evidence="1" type="ORF">DIATSA_LOCUS8079</name>
</gene>
<evidence type="ECO:0000313" key="2">
    <source>
        <dbReference type="Proteomes" id="UP001153714"/>
    </source>
</evidence>
<evidence type="ECO:0000313" key="1">
    <source>
        <dbReference type="EMBL" id="CAG9790411.1"/>
    </source>
</evidence>
<dbReference type="OrthoDB" id="7490116at2759"/>
<sequence>MSSGEEEDEENTSAVAGLSDLSRATSRQILTRANESARTISWVVEGPTSKLNKADLAAINTQLSVLMEAEVASKAWQRERSRVQKAEAEAKEVKKSAMAAAMRASEAAA</sequence>
<keyword evidence="2" id="KW-1185">Reference proteome</keyword>
<name>A0A9N9WGZ4_9NEOP</name>
<reference evidence="1" key="2">
    <citation type="submission" date="2022-10" db="EMBL/GenBank/DDBJ databases">
        <authorList>
            <consortium name="ENA_rothamsted_submissions"/>
            <consortium name="culmorum"/>
            <person name="King R."/>
        </authorList>
    </citation>
    <scope>NUCLEOTIDE SEQUENCE</scope>
</reference>
<dbReference type="EMBL" id="OU893353">
    <property type="protein sequence ID" value="CAG9790411.1"/>
    <property type="molecule type" value="Genomic_DNA"/>
</dbReference>
<proteinExistence type="predicted"/>